<feature type="transmembrane region" description="Helical" evidence="1">
    <location>
        <begin position="110"/>
        <end position="128"/>
    </location>
</feature>
<keyword evidence="1" id="KW-0812">Transmembrane</keyword>
<accession>A0A6C0CXM6</accession>
<organism evidence="2">
    <name type="scientific">viral metagenome</name>
    <dbReference type="NCBI Taxonomy" id="1070528"/>
    <lineage>
        <taxon>unclassified sequences</taxon>
        <taxon>metagenomes</taxon>
        <taxon>organismal metagenomes</taxon>
    </lineage>
</organism>
<feature type="transmembrane region" description="Helical" evidence="1">
    <location>
        <begin position="73"/>
        <end position="90"/>
    </location>
</feature>
<feature type="transmembrane region" description="Helical" evidence="1">
    <location>
        <begin position="25"/>
        <end position="42"/>
    </location>
</feature>
<keyword evidence="1" id="KW-0472">Membrane</keyword>
<proteinExistence type="predicted"/>
<reference evidence="2" key="1">
    <citation type="journal article" date="2020" name="Nature">
        <title>Giant virus diversity and host interactions through global metagenomics.</title>
        <authorList>
            <person name="Schulz F."/>
            <person name="Roux S."/>
            <person name="Paez-Espino D."/>
            <person name="Jungbluth S."/>
            <person name="Walsh D.A."/>
            <person name="Denef V.J."/>
            <person name="McMahon K.D."/>
            <person name="Konstantinidis K.T."/>
            <person name="Eloe-Fadrosh E.A."/>
            <person name="Kyrpides N.C."/>
            <person name="Woyke T."/>
        </authorList>
    </citation>
    <scope>NUCLEOTIDE SEQUENCE</scope>
    <source>
        <strain evidence="2">GVMAG-M-3300023110-24</strain>
    </source>
</reference>
<keyword evidence="1" id="KW-1133">Transmembrane helix</keyword>
<dbReference type="AlphaFoldDB" id="A0A6C0CXM6"/>
<name>A0A6C0CXM6_9ZZZZ</name>
<dbReference type="EMBL" id="MN739509">
    <property type="protein sequence ID" value="QHT09258.1"/>
    <property type="molecule type" value="Genomic_DNA"/>
</dbReference>
<evidence type="ECO:0000313" key="2">
    <source>
        <dbReference type="EMBL" id="QHT09258.1"/>
    </source>
</evidence>
<sequence>MLLICLLWMCITYLLFKCSNKMDKYILLIGLIGQFILLIGILTNNNYMIELAHILYWIVIIYGTCFFKNKYNIIYILFSIIVTIFTRYYYNECLFVIANNNTKIYEYNNINIEYICSMLIIIIIIRLFNLSHQ</sequence>
<feature type="transmembrane region" description="Helical" evidence="1">
    <location>
        <begin position="48"/>
        <end position="66"/>
    </location>
</feature>
<evidence type="ECO:0000256" key="1">
    <source>
        <dbReference type="SAM" id="Phobius"/>
    </source>
</evidence>
<protein>
    <submittedName>
        <fullName evidence="2">Uncharacterized protein</fullName>
    </submittedName>
</protein>